<dbReference type="EMBL" id="CP002831">
    <property type="protein sequence ID" value="AFC23995.1"/>
    <property type="molecule type" value="Genomic_DNA"/>
</dbReference>
<protein>
    <submittedName>
        <fullName evidence="1">Uncharacterized protein</fullName>
    </submittedName>
</protein>
<reference evidence="1 2" key="1">
    <citation type="journal article" date="2012" name="Stand. Genomic Sci.">
        <title>Complete genome sequencing and analysis of Saprospira grandis str. Lewin, a predatory marine bacterium.</title>
        <authorList>
            <person name="Saw J.H."/>
            <person name="Yuryev A."/>
            <person name="Kanbe M."/>
            <person name="Hou S."/>
            <person name="Young A.G."/>
            <person name="Aizawa S."/>
            <person name="Alam M."/>
        </authorList>
    </citation>
    <scope>NUCLEOTIDE SEQUENCE [LARGE SCALE GENOMIC DNA]</scope>
    <source>
        <strain evidence="1 2">Lewin</strain>
    </source>
</reference>
<accession>H6L581</accession>
<organism evidence="1 2">
    <name type="scientific">Saprospira grandis (strain Lewin)</name>
    <dbReference type="NCBI Taxonomy" id="984262"/>
    <lineage>
        <taxon>Bacteria</taxon>
        <taxon>Pseudomonadati</taxon>
        <taxon>Bacteroidota</taxon>
        <taxon>Saprospiria</taxon>
        <taxon>Saprospirales</taxon>
        <taxon>Saprospiraceae</taxon>
        <taxon>Saprospira</taxon>
    </lineage>
</organism>
<proteinExistence type="predicted"/>
<evidence type="ECO:0000313" key="2">
    <source>
        <dbReference type="Proteomes" id="UP000007519"/>
    </source>
</evidence>
<dbReference type="AlphaFoldDB" id="H6L581"/>
<sequence>MEYAVLQLQNSVLQMEYAILQFQNSILQMECVVLQLQNSILQMGFSPSAQNYPAAKEET</sequence>
<dbReference type="STRING" id="984262.SGRA_1260"/>
<gene>
    <name evidence="1" type="ordered locus">SGRA_1260</name>
</gene>
<dbReference type="HOGENOM" id="CLU_2958104_0_0_10"/>
<keyword evidence="2" id="KW-1185">Reference proteome</keyword>
<dbReference type="KEGG" id="sgn:SGRA_1260"/>
<dbReference type="Proteomes" id="UP000007519">
    <property type="component" value="Chromosome"/>
</dbReference>
<name>H6L581_SAPGL</name>
<evidence type="ECO:0000313" key="1">
    <source>
        <dbReference type="EMBL" id="AFC23995.1"/>
    </source>
</evidence>
<dbReference type="RefSeq" id="WP_015691640.1">
    <property type="nucleotide sequence ID" value="NC_016940.1"/>
</dbReference>